<evidence type="ECO:0000256" key="2">
    <source>
        <dbReference type="SAM" id="Phobius"/>
    </source>
</evidence>
<evidence type="ECO:0000313" key="4">
    <source>
        <dbReference type="Proteomes" id="UP001270362"/>
    </source>
</evidence>
<organism evidence="3 4">
    <name type="scientific">Podospora appendiculata</name>
    <dbReference type="NCBI Taxonomy" id="314037"/>
    <lineage>
        <taxon>Eukaryota</taxon>
        <taxon>Fungi</taxon>
        <taxon>Dikarya</taxon>
        <taxon>Ascomycota</taxon>
        <taxon>Pezizomycotina</taxon>
        <taxon>Sordariomycetes</taxon>
        <taxon>Sordariomycetidae</taxon>
        <taxon>Sordariales</taxon>
        <taxon>Podosporaceae</taxon>
        <taxon>Podospora</taxon>
    </lineage>
</organism>
<keyword evidence="2" id="KW-0812">Transmembrane</keyword>
<dbReference type="Proteomes" id="UP001270362">
    <property type="component" value="Unassembled WGS sequence"/>
</dbReference>
<dbReference type="AlphaFoldDB" id="A0AAE1C9Z3"/>
<keyword evidence="4" id="KW-1185">Reference proteome</keyword>
<keyword evidence="2" id="KW-1133">Transmembrane helix</keyword>
<dbReference type="EMBL" id="JAULSO010000003">
    <property type="protein sequence ID" value="KAK3684980.1"/>
    <property type="molecule type" value="Genomic_DNA"/>
</dbReference>
<comment type="caution">
    <text evidence="3">The sequence shown here is derived from an EMBL/GenBank/DDBJ whole genome shotgun (WGS) entry which is preliminary data.</text>
</comment>
<protein>
    <submittedName>
        <fullName evidence="3">Uncharacterized protein</fullName>
    </submittedName>
</protein>
<accession>A0AAE1C9Z3</accession>
<feature type="transmembrane region" description="Helical" evidence="2">
    <location>
        <begin position="58"/>
        <end position="84"/>
    </location>
</feature>
<proteinExistence type="predicted"/>
<evidence type="ECO:0000256" key="1">
    <source>
        <dbReference type="SAM" id="MobiDB-lite"/>
    </source>
</evidence>
<reference evidence="3" key="2">
    <citation type="submission" date="2023-06" db="EMBL/GenBank/DDBJ databases">
        <authorList>
            <consortium name="Lawrence Berkeley National Laboratory"/>
            <person name="Haridas S."/>
            <person name="Hensen N."/>
            <person name="Bonometti L."/>
            <person name="Westerberg I."/>
            <person name="Brannstrom I.O."/>
            <person name="Guillou S."/>
            <person name="Cros-Aarteil S."/>
            <person name="Calhoun S."/>
            <person name="Kuo A."/>
            <person name="Mondo S."/>
            <person name="Pangilinan J."/>
            <person name="Riley R."/>
            <person name="Labutti K."/>
            <person name="Andreopoulos B."/>
            <person name="Lipzen A."/>
            <person name="Chen C."/>
            <person name="Yanf M."/>
            <person name="Daum C."/>
            <person name="Ng V."/>
            <person name="Clum A."/>
            <person name="Steindorff A."/>
            <person name="Ohm R."/>
            <person name="Martin F."/>
            <person name="Silar P."/>
            <person name="Natvig D."/>
            <person name="Lalanne C."/>
            <person name="Gautier V."/>
            <person name="Ament-Velasquez S.L."/>
            <person name="Kruys A."/>
            <person name="Hutchinson M.I."/>
            <person name="Powell A.J."/>
            <person name="Barry K."/>
            <person name="Miller A.N."/>
            <person name="Grigoriev I.V."/>
            <person name="Debuchy R."/>
            <person name="Gladieux P."/>
            <person name="Thoren M.H."/>
            <person name="Johannesson H."/>
        </authorList>
    </citation>
    <scope>NUCLEOTIDE SEQUENCE</scope>
    <source>
        <strain evidence="3">CBS 314.62</strain>
    </source>
</reference>
<feature type="region of interest" description="Disordered" evidence="1">
    <location>
        <begin position="25"/>
        <end position="46"/>
    </location>
</feature>
<name>A0AAE1C9Z3_9PEZI</name>
<keyword evidence="2" id="KW-0472">Membrane</keyword>
<reference evidence="3" key="1">
    <citation type="journal article" date="2023" name="Mol. Phylogenet. Evol.">
        <title>Genome-scale phylogeny and comparative genomics of the fungal order Sordariales.</title>
        <authorList>
            <person name="Hensen N."/>
            <person name="Bonometti L."/>
            <person name="Westerberg I."/>
            <person name="Brannstrom I.O."/>
            <person name="Guillou S."/>
            <person name="Cros-Aarteil S."/>
            <person name="Calhoun S."/>
            <person name="Haridas S."/>
            <person name="Kuo A."/>
            <person name="Mondo S."/>
            <person name="Pangilinan J."/>
            <person name="Riley R."/>
            <person name="LaButti K."/>
            <person name="Andreopoulos B."/>
            <person name="Lipzen A."/>
            <person name="Chen C."/>
            <person name="Yan M."/>
            <person name="Daum C."/>
            <person name="Ng V."/>
            <person name="Clum A."/>
            <person name="Steindorff A."/>
            <person name="Ohm R.A."/>
            <person name="Martin F."/>
            <person name="Silar P."/>
            <person name="Natvig D.O."/>
            <person name="Lalanne C."/>
            <person name="Gautier V."/>
            <person name="Ament-Velasquez S.L."/>
            <person name="Kruys A."/>
            <person name="Hutchinson M.I."/>
            <person name="Powell A.J."/>
            <person name="Barry K."/>
            <person name="Miller A.N."/>
            <person name="Grigoriev I.V."/>
            <person name="Debuchy R."/>
            <person name="Gladieux P."/>
            <person name="Hiltunen Thoren M."/>
            <person name="Johannesson H."/>
        </authorList>
    </citation>
    <scope>NUCLEOTIDE SEQUENCE</scope>
    <source>
        <strain evidence="3">CBS 314.62</strain>
    </source>
</reference>
<evidence type="ECO:0000313" key="3">
    <source>
        <dbReference type="EMBL" id="KAK3684980.1"/>
    </source>
</evidence>
<sequence>MRRSPILPEPSFTAAAQIRCRRPPATAVDHAEATHNGRNPPLSFWGREQSRKKIRKVLLSRTMVAMVDGGLLINSMIAILLSFSLGVYKTPHHCDFHAGYLVVINKCLGAVAMPRRNALSRPSCKANRNDAAPAPAATAACRVVPCRCRFWCWWL</sequence>
<gene>
    <name evidence="3" type="ORF">B0T22DRAFT_205440</name>
</gene>